<keyword evidence="5 9" id="KW-0812">Transmembrane</keyword>
<dbReference type="Pfam" id="PF04066">
    <property type="entry name" value="MrpF_PhaF"/>
    <property type="match status" value="1"/>
</dbReference>
<evidence type="ECO:0000256" key="3">
    <source>
        <dbReference type="ARBA" id="ARBA00022448"/>
    </source>
</evidence>
<evidence type="ECO:0000256" key="1">
    <source>
        <dbReference type="ARBA" id="ARBA00004651"/>
    </source>
</evidence>
<feature type="compositionally biased region" description="Polar residues" evidence="8">
    <location>
        <begin position="171"/>
        <end position="181"/>
    </location>
</feature>
<evidence type="ECO:0000313" key="11">
    <source>
        <dbReference type="Proteomes" id="UP001275049"/>
    </source>
</evidence>
<comment type="subcellular location">
    <subcellularLocation>
        <location evidence="1">Cell membrane</location>
        <topology evidence="1">Multi-pass membrane protein</topology>
    </subcellularLocation>
</comment>
<reference evidence="10 11" key="1">
    <citation type="submission" date="2023-10" db="EMBL/GenBank/DDBJ databases">
        <title>Whole Genome based description of the genera Actinobaculum and Actinotignum reveals a complex phylogenetic relationship within the species included in the genus Actinotignum.</title>
        <authorList>
            <person name="Jensen C.S."/>
            <person name="Dargis R."/>
            <person name="Kemp M."/>
            <person name="Christensen J.J."/>
        </authorList>
    </citation>
    <scope>NUCLEOTIDE SEQUENCE [LARGE SCALE GENOMIC DNA]</scope>
    <source>
        <strain evidence="10 11">SLA_B974</strain>
    </source>
</reference>
<feature type="compositionally biased region" description="Basic and acidic residues" evidence="8">
    <location>
        <begin position="111"/>
        <end position="127"/>
    </location>
</feature>
<feature type="region of interest" description="Disordered" evidence="8">
    <location>
        <begin position="93"/>
        <end position="217"/>
    </location>
</feature>
<dbReference type="PANTHER" id="PTHR34702">
    <property type="entry name" value="NA(+)/H(+) ANTIPORTER SUBUNIT F1"/>
    <property type="match status" value="1"/>
</dbReference>
<evidence type="ECO:0000313" key="10">
    <source>
        <dbReference type="EMBL" id="MDY5132620.1"/>
    </source>
</evidence>
<feature type="transmembrane region" description="Helical" evidence="9">
    <location>
        <begin position="59"/>
        <end position="78"/>
    </location>
</feature>
<feature type="compositionally biased region" description="Acidic residues" evidence="8">
    <location>
        <begin position="128"/>
        <end position="139"/>
    </location>
</feature>
<evidence type="ECO:0000256" key="9">
    <source>
        <dbReference type="SAM" id="Phobius"/>
    </source>
</evidence>
<dbReference type="EMBL" id="JAWNGA010000003">
    <property type="protein sequence ID" value="MDY5132620.1"/>
    <property type="molecule type" value="Genomic_DNA"/>
</dbReference>
<dbReference type="PANTHER" id="PTHR34702:SF1">
    <property type="entry name" value="NA(+)_H(+) ANTIPORTER SUBUNIT F"/>
    <property type="match status" value="1"/>
</dbReference>
<feature type="compositionally biased region" description="Basic and acidic residues" evidence="8">
    <location>
        <begin position="93"/>
        <end position="104"/>
    </location>
</feature>
<keyword evidence="11" id="KW-1185">Reference proteome</keyword>
<organism evidence="10 11">
    <name type="scientific">Actinotignum urinale</name>
    <dbReference type="NCBI Taxonomy" id="190146"/>
    <lineage>
        <taxon>Bacteria</taxon>
        <taxon>Bacillati</taxon>
        <taxon>Actinomycetota</taxon>
        <taxon>Actinomycetes</taxon>
        <taxon>Actinomycetales</taxon>
        <taxon>Actinomycetaceae</taxon>
        <taxon>Actinotignum</taxon>
    </lineage>
</organism>
<evidence type="ECO:0000256" key="7">
    <source>
        <dbReference type="ARBA" id="ARBA00023136"/>
    </source>
</evidence>
<dbReference type="Proteomes" id="UP001275049">
    <property type="component" value="Unassembled WGS sequence"/>
</dbReference>
<name>A0ABU5G644_9ACTO</name>
<feature type="transmembrane region" description="Helical" evidence="9">
    <location>
        <begin position="36"/>
        <end position="53"/>
    </location>
</feature>
<comment type="caution">
    <text evidence="10">The sequence shown here is derived from an EMBL/GenBank/DDBJ whole genome shotgun (WGS) entry which is preliminary data.</text>
</comment>
<evidence type="ECO:0000256" key="8">
    <source>
        <dbReference type="SAM" id="MobiDB-lite"/>
    </source>
</evidence>
<keyword evidence="7 9" id="KW-0472">Membrane</keyword>
<evidence type="ECO:0000256" key="4">
    <source>
        <dbReference type="ARBA" id="ARBA00022475"/>
    </source>
</evidence>
<feature type="compositionally biased region" description="Basic and acidic residues" evidence="8">
    <location>
        <begin position="183"/>
        <end position="198"/>
    </location>
</feature>
<gene>
    <name evidence="10" type="ORF">R6G86_02525</name>
</gene>
<evidence type="ECO:0000256" key="2">
    <source>
        <dbReference type="ARBA" id="ARBA00009212"/>
    </source>
</evidence>
<evidence type="ECO:0000256" key="6">
    <source>
        <dbReference type="ARBA" id="ARBA00022989"/>
    </source>
</evidence>
<dbReference type="RefSeq" id="WP_320754999.1">
    <property type="nucleotide sequence ID" value="NZ_JAWNGA010000003.1"/>
</dbReference>
<comment type="similarity">
    <text evidence="2">Belongs to the CPA3 antiporters (TC 2.A.63) subunit F family.</text>
</comment>
<sequence>MTYVIIFCSALLLISAFLVVVRIVKGPTVLDRTGALDVMTSIMMASIALLAAVTRRPDLLAVFVVVAVIGFLGSVAVARMTRIRTREDLAEDQQIKETGRKASDVDDEDKDFYHDTDTDDSEGVHDPDVDEDDSDDDTSGSDVTDNIDDGNSVPHPIGDEELGGHDESETLGDNVTSGDNETPQEKVDGKASVRKADKTVFASEDVPEQDVQKGEDAGLGVVEKKVKEGSRG</sequence>
<feature type="transmembrane region" description="Helical" evidence="9">
    <location>
        <begin position="6"/>
        <end position="24"/>
    </location>
</feature>
<keyword evidence="6 9" id="KW-1133">Transmembrane helix</keyword>
<keyword evidence="3" id="KW-0813">Transport</keyword>
<accession>A0ABU5G644</accession>
<dbReference type="InterPro" id="IPR007208">
    <property type="entry name" value="MrpF/PhaF-like"/>
</dbReference>
<protein>
    <submittedName>
        <fullName evidence="10">Monovalent cation/H+ antiporter complex subunit F</fullName>
    </submittedName>
</protein>
<evidence type="ECO:0000256" key="5">
    <source>
        <dbReference type="ARBA" id="ARBA00022692"/>
    </source>
</evidence>
<keyword evidence="4" id="KW-1003">Cell membrane</keyword>
<proteinExistence type="inferred from homology"/>